<dbReference type="InterPro" id="IPR029479">
    <property type="entry name" value="Nitroreductase"/>
</dbReference>
<evidence type="ECO:0000313" key="3">
    <source>
        <dbReference type="EMBL" id="MCS0635047.1"/>
    </source>
</evidence>
<evidence type="ECO:0000259" key="2">
    <source>
        <dbReference type="Pfam" id="PF00881"/>
    </source>
</evidence>
<proteinExistence type="predicted"/>
<protein>
    <submittedName>
        <fullName evidence="3">Nitroreductase family protein</fullName>
    </submittedName>
</protein>
<organism evidence="3 4">
    <name type="scientific">Streptomyces pyxinae</name>
    <dbReference type="NCBI Taxonomy" id="2970734"/>
    <lineage>
        <taxon>Bacteria</taxon>
        <taxon>Bacillati</taxon>
        <taxon>Actinomycetota</taxon>
        <taxon>Actinomycetes</taxon>
        <taxon>Kitasatosporales</taxon>
        <taxon>Streptomycetaceae</taxon>
        <taxon>Streptomyces</taxon>
    </lineage>
</organism>
<dbReference type="PANTHER" id="PTHR23026:SF123">
    <property type="entry name" value="NAD(P)H NITROREDUCTASE RV3131-RELATED"/>
    <property type="match status" value="1"/>
</dbReference>
<keyword evidence="4" id="KW-1185">Reference proteome</keyword>
<evidence type="ECO:0000313" key="4">
    <source>
        <dbReference type="Proteomes" id="UP001431313"/>
    </source>
</evidence>
<evidence type="ECO:0000256" key="1">
    <source>
        <dbReference type="SAM" id="MobiDB-lite"/>
    </source>
</evidence>
<dbReference type="NCBIfam" id="NF047509">
    <property type="entry name" value="Rv3131_FMN_oxido"/>
    <property type="match status" value="1"/>
</dbReference>
<dbReference type="EMBL" id="JANUGQ010000003">
    <property type="protein sequence ID" value="MCS0635047.1"/>
    <property type="molecule type" value="Genomic_DNA"/>
</dbReference>
<feature type="domain" description="Nitroreductase" evidence="2">
    <location>
        <begin position="119"/>
        <end position="312"/>
    </location>
</feature>
<dbReference type="Proteomes" id="UP001431313">
    <property type="component" value="Unassembled WGS sequence"/>
</dbReference>
<dbReference type="RefSeq" id="WP_258785740.1">
    <property type="nucleotide sequence ID" value="NZ_JANUGQ010000003.1"/>
</dbReference>
<dbReference type="InterPro" id="IPR050627">
    <property type="entry name" value="Nitroreductase/BluB"/>
</dbReference>
<gene>
    <name evidence="3" type="ORF">NX801_05120</name>
</gene>
<reference evidence="3" key="1">
    <citation type="submission" date="2022-08" db="EMBL/GenBank/DDBJ databases">
        <authorList>
            <person name="Somphong A."/>
            <person name="Phongsopitanun W."/>
        </authorList>
    </citation>
    <scope>NUCLEOTIDE SEQUENCE</scope>
    <source>
        <strain evidence="3">LP05-1</strain>
    </source>
</reference>
<dbReference type="SUPFAM" id="SSF55469">
    <property type="entry name" value="FMN-dependent nitroreductase-like"/>
    <property type="match status" value="2"/>
</dbReference>
<comment type="caution">
    <text evidence="3">The sequence shown here is derived from an EMBL/GenBank/DDBJ whole genome shotgun (WGS) entry which is preliminary data.</text>
</comment>
<name>A0ABT2CCA1_9ACTN</name>
<dbReference type="Gene3D" id="3.40.109.10">
    <property type="entry name" value="NADH Oxidase"/>
    <property type="match status" value="1"/>
</dbReference>
<dbReference type="InterPro" id="IPR000415">
    <property type="entry name" value="Nitroreductase-like"/>
</dbReference>
<sequence>MPSVQPGTATVTRLVEDACAAPSLLNAQPWAFRWNTATGELALRADPGRRLSRTDPDDRALHLGCGAALLNLRVAAARAGWRAVVRELPDPADPELLAAVAFDRGEAPDPGLAELYPAIARRRSVRTPFTEEPVPEELLDGLCGAALAEGARLSLLGAWQVADALALLDEAERAEAADPAARAEVARWTGPGAGPDGIPGYAFGPRPAAGPVPVRAYGKVHEGPGPGGGDEPPEAAEFERAPRLAVLSTRYDRPGDWLRAGQALERVLLRATRDGLATSLNSQSVERPELRWAVRDPLSAAGHPQLMLRFGYGSDASGAPPRRPVTEVLEVVPDGGGEPDGPADRGDPSGPGESGSGQAAAMAEDGARSTTR</sequence>
<dbReference type="PANTHER" id="PTHR23026">
    <property type="entry name" value="NADPH NITROREDUCTASE"/>
    <property type="match status" value="1"/>
</dbReference>
<feature type="region of interest" description="Disordered" evidence="1">
    <location>
        <begin position="329"/>
        <end position="372"/>
    </location>
</feature>
<dbReference type="Pfam" id="PF00881">
    <property type="entry name" value="Nitroreductase"/>
    <property type="match status" value="1"/>
</dbReference>
<accession>A0ABT2CCA1</accession>